<proteinExistence type="predicted"/>
<dbReference type="EMBL" id="GBXM01077994">
    <property type="protein sequence ID" value="JAH30583.1"/>
    <property type="molecule type" value="Transcribed_RNA"/>
</dbReference>
<dbReference type="AlphaFoldDB" id="A0A0E9RQF5"/>
<organism evidence="1">
    <name type="scientific">Anguilla anguilla</name>
    <name type="common">European freshwater eel</name>
    <name type="synonym">Muraena anguilla</name>
    <dbReference type="NCBI Taxonomy" id="7936"/>
    <lineage>
        <taxon>Eukaryota</taxon>
        <taxon>Metazoa</taxon>
        <taxon>Chordata</taxon>
        <taxon>Craniata</taxon>
        <taxon>Vertebrata</taxon>
        <taxon>Euteleostomi</taxon>
        <taxon>Actinopterygii</taxon>
        <taxon>Neopterygii</taxon>
        <taxon>Teleostei</taxon>
        <taxon>Anguilliformes</taxon>
        <taxon>Anguillidae</taxon>
        <taxon>Anguilla</taxon>
    </lineage>
</organism>
<evidence type="ECO:0000313" key="1">
    <source>
        <dbReference type="EMBL" id="JAH30583.1"/>
    </source>
</evidence>
<accession>A0A0E9RQF5</accession>
<reference evidence="1" key="1">
    <citation type="submission" date="2014-11" db="EMBL/GenBank/DDBJ databases">
        <authorList>
            <person name="Amaro Gonzalez C."/>
        </authorList>
    </citation>
    <scope>NUCLEOTIDE SEQUENCE</scope>
</reference>
<reference evidence="1" key="2">
    <citation type="journal article" date="2015" name="Fish Shellfish Immunol.">
        <title>Early steps in the European eel (Anguilla anguilla)-Vibrio vulnificus interaction in the gills: Role of the RtxA13 toxin.</title>
        <authorList>
            <person name="Callol A."/>
            <person name="Pajuelo D."/>
            <person name="Ebbesson L."/>
            <person name="Teles M."/>
            <person name="MacKenzie S."/>
            <person name="Amaro C."/>
        </authorList>
    </citation>
    <scope>NUCLEOTIDE SEQUENCE</scope>
</reference>
<sequence>MCSCVWCCSTGHFRGLYD</sequence>
<name>A0A0E9RQF5_ANGAN</name>
<protein>
    <submittedName>
        <fullName evidence="1">Uncharacterized protein</fullName>
    </submittedName>
</protein>